<dbReference type="PROSITE" id="PS50158">
    <property type="entry name" value="ZF_CCHC"/>
    <property type="match status" value="1"/>
</dbReference>
<dbReference type="InterPro" id="IPR043128">
    <property type="entry name" value="Rev_trsase/Diguanyl_cyclase"/>
</dbReference>
<feature type="compositionally biased region" description="Polar residues" evidence="2">
    <location>
        <begin position="367"/>
        <end position="379"/>
    </location>
</feature>
<feature type="region of interest" description="Disordered" evidence="2">
    <location>
        <begin position="471"/>
        <end position="491"/>
    </location>
</feature>
<dbReference type="SUPFAM" id="SSF56672">
    <property type="entry name" value="DNA/RNA polymerases"/>
    <property type="match status" value="1"/>
</dbReference>
<dbReference type="CDD" id="cd01647">
    <property type="entry name" value="RT_LTR"/>
    <property type="match status" value="1"/>
</dbReference>
<keyword evidence="1" id="KW-0479">Metal-binding</keyword>
<dbReference type="Pfam" id="PF03732">
    <property type="entry name" value="Retrotrans_gag"/>
    <property type="match status" value="1"/>
</dbReference>
<proteinExistence type="predicted"/>
<dbReference type="InterPro" id="IPR041577">
    <property type="entry name" value="RT_RNaseH_2"/>
</dbReference>
<feature type="region of interest" description="Disordered" evidence="2">
    <location>
        <begin position="1194"/>
        <end position="1222"/>
    </location>
</feature>
<dbReference type="PANTHER" id="PTHR35046:SF9">
    <property type="entry name" value="RNA-DIRECTED DNA POLYMERASE"/>
    <property type="match status" value="1"/>
</dbReference>
<feature type="compositionally biased region" description="Acidic residues" evidence="2">
    <location>
        <begin position="473"/>
        <end position="489"/>
    </location>
</feature>
<feature type="compositionally biased region" description="Low complexity" evidence="2">
    <location>
        <begin position="394"/>
        <end position="408"/>
    </location>
</feature>
<reference evidence="5" key="2">
    <citation type="journal article" date="2008" name="Nucleic Acids Res.">
        <title>The rice annotation project database (RAP-DB): 2008 update.</title>
        <authorList>
            <consortium name="The rice annotation project (RAP)"/>
        </authorList>
    </citation>
    <scope>GENOME REANNOTATION</scope>
    <source>
        <strain evidence="5">cv. Nipponbare</strain>
    </source>
</reference>
<dbReference type="SMART" id="SM00343">
    <property type="entry name" value="ZnF_C2HC"/>
    <property type="match status" value="1"/>
</dbReference>
<feature type="domain" description="CCHC-type" evidence="3">
    <location>
        <begin position="442"/>
        <end position="457"/>
    </location>
</feature>
<dbReference type="AlphaFoldDB" id="Q53M39"/>
<organism evidence="4 5">
    <name type="scientific">Oryza sativa subsp. japonica</name>
    <name type="common">Rice</name>
    <dbReference type="NCBI Taxonomy" id="39947"/>
    <lineage>
        <taxon>Eukaryota</taxon>
        <taxon>Viridiplantae</taxon>
        <taxon>Streptophyta</taxon>
        <taxon>Embryophyta</taxon>
        <taxon>Tracheophyta</taxon>
        <taxon>Spermatophyta</taxon>
        <taxon>Magnoliopsida</taxon>
        <taxon>Liliopsida</taxon>
        <taxon>Poales</taxon>
        <taxon>Poaceae</taxon>
        <taxon>BOP clade</taxon>
        <taxon>Oryzoideae</taxon>
        <taxon>Oryzeae</taxon>
        <taxon>Oryzinae</taxon>
        <taxon>Oryza</taxon>
        <taxon>Oryza sativa</taxon>
    </lineage>
</organism>
<dbReference type="InterPro" id="IPR043502">
    <property type="entry name" value="DNA/RNA_pol_sf"/>
</dbReference>
<dbReference type="Proteomes" id="UP000000763">
    <property type="component" value="Chromosome 11"/>
</dbReference>
<dbReference type="Gene3D" id="1.10.340.70">
    <property type="match status" value="1"/>
</dbReference>
<dbReference type="InterPro" id="IPR005162">
    <property type="entry name" value="Retrotrans_gag_dom"/>
</dbReference>
<keyword evidence="1" id="KW-0862">Zinc</keyword>
<dbReference type="InterPro" id="IPR012337">
    <property type="entry name" value="RNaseH-like_sf"/>
</dbReference>
<dbReference type="FunFam" id="3.30.70.270:FF:000020">
    <property type="entry name" value="Transposon Tf2-6 polyprotein-like Protein"/>
    <property type="match status" value="1"/>
</dbReference>
<dbReference type="GO" id="GO:0008270">
    <property type="term" value="F:zinc ion binding"/>
    <property type="evidence" value="ECO:0007669"/>
    <property type="project" value="UniProtKB-KW"/>
</dbReference>
<sequence>MAARRAPHVRCTLWKSDKDCMISFVLNYSPLTVSDADITTSDIHNNPPTVIQGPITRARVRQLNLEVSSFLCSSLYEFENRFLPNDYIVIRNNGGDKETLGEGLRAMEDHRGRPSQGNEGEKSPQDFADCVSQEQLRTLQQNTQKDITEAVAKSVQDAFTKIGFLNHMERLDKRISTLTDRVAALETPSNEEVVSGDDDAHPEDTVYYDAEKYLDWEMTVEQKFNAHLIPEQHRVRQASSEFKDFAIMWWTGLSDEGVLPTTWEELKVAMRDRFVPPSYYRDLRKKLMRLEQGDKSIQDYYGELQKGVRRCGIVEGVEDAICRFYSGLREEIQNIVDYKEFNSVNQLFRFAMLAEKELQGRDHQGKSKASTYTPRTTPSAGLPKAVSFRTSSQPAGKRPAASGASAAPKPSPPPRPAESGKGSSQVPAKSASSVALTGCIQCHRCQGFGHVQKDCPSQRAYVATEDGYITTSDVEEEEEEEEVEDEDGEVFGRDDTTDYRTIIVQRVLSTQIFFVINNRRALVIIDGGSCNNLVSSDLVKKLGLTTRTHPHPYHIQWLNDSGRAKILLIAMWFLCKLVHFCWGVLGNMIMMLHTMEYEDVFPAEIPPGLPPMRGIEHQIDLIPGASLPNRAAYRTNPDETKEIQRQVQDLLDRGLDDMLDELCGSIIFTKIDLRSGYHQIRIKLGDEWKTAFKTKFGLYECKSLDEHMDHLRAVFNALRDARLFANLEKCIFCTERVSFLGYVVTPQGIEVDESKIEAIRSWPVPQTITQVRSFLGLAGFYRRFVKDFSTFAAPLNELTKKGVVFHWGKTHEKSFDTLKDKLTHAPLLQLPNFGKTFELECDASGVGIGGVLMQDGKPVAYFSEKLHGPVLNYSTYDKELYALEAHGGGLMGHFGAKKTEDVLAMHFFWSRMRKDVERFVARCTTCQKAKSRLNPHDRDAKFLSHFWRTLWNKLGTKLLFSTTCHPQTDGQTEVVYGFSPRAPIDILPLPTSERVHNDAKARAEFILKMHESTKFNIEKMTEKYRIAGSKGKQEVKLEPGDLVWLHLRKDRFPELRKSKLMPRADGPFKIVEKINDNAYKLELPPKFGVSPTFNISDLKPYLGEEDELESRTTSIQEGEDDADITASDTHNNPPTVIQGPITRARARQLNLEVSSFLCSSLYEFENRFLPNNYIVIRNNGGDKETLGEGLRAMEDHRGRPSQGGGLNQVDVGCNSESRTSLH</sequence>
<protein>
    <submittedName>
        <fullName evidence="4">Retrotransposon protein, putative, Ty3-gypsy sub-class</fullName>
    </submittedName>
</protein>
<dbReference type="Gene3D" id="3.30.70.270">
    <property type="match status" value="3"/>
</dbReference>
<dbReference type="InterPro" id="IPR041588">
    <property type="entry name" value="Integrase_H2C2"/>
</dbReference>
<dbReference type="CDD" id="cd00303">
    <property type="entry name" value="retropepsin_like"/>
    <property type="match status" value="1"/>
</dbReference>
<evidence type="ECO:0000256" key="1">
    <source>
        <dbReference type="PROSITE-ProRule" id="PRU00047"/>
    </source>
</evidence>
<name>Q53M39_ORYSJ</name>
<dbReference type="Gene3D" id="3.10.10.10">
    <property type="entry name" value="HIV Type 1 Reverse Transcriptase, subunit A, domain 1"/>
    <property type="match status" value="1"/>
</dbReference>
<feature type="compositionally biased region" description="Polar residues" evidence="2">
    <location>
        <begin position="1126"/>
        <end position="1135"/>
    </location>
</feature>
<dbReference type="EMBL" id="AC137924">
    <property type="protein sequence ID" value="AAX96752.1"/>
    <property type="molecule type" value="Genomic_DNA"/>
</dbReference>
<dbReference type="Pfam" id="PF17921">
    <property type="entry name" value="Integrase_H2C2"/>
    <property type="match status" value="1"/>
</dbReference>
<feature type="region of interest" description="Disordered" evidence="2">
    <location>
        <begin position="1105"/>
        <end position="1137"/>
    </location>
</feature>
<keyword evidence="1" id="KW-0863">Zinc-finger</keyword>
<dbReference type="InterPro" id="IPR056924">
    <property type="entry name" value="SH3_Tf2-1"/>
</dbReference>
<dbReference type="Pfam" id="PF24626">
    <property type="entry name" value="SH3_Tf2-1"/>
    <property type="match status" value="1"/>
</dbReference>
<dbReference type="Pfam" id="PF17919">
    <property type="entry name" value="RT_RNaseH_2"/>
    <property type="match status" value="1"/>
</dbReference>
<evidence type="ECO:0000259" key="3">
    <source>
        <dbReference type="PROSITE" id="PS50158"/>
    </source>
</evidence>
<dbReference type="SUPFAM" id="SSF53098">
    <property type="entry name" value="Ribonuclease H-like"/>
    <property type="match status" value="1"/>
</dbReference>
<feature type="region of interest" description="Disordered" evidence="2">
    <location>
        <begin position="359"/>
        <end position="428"/>
    </location>
</feature>
<evidence type="ECO:0000313" key="4">
    <source>
        <dbReference type="EMBL" id="AAX96752.1"/>
    </source>
</evidence>
<dbReference type="GO" id="GO:0003676">
    <property type="term" value="F:nucleic acid binding"/>
    <property type="evidence" value="ECO:0007669"/>
    <property type="project" value="InterPro"/>
</dbReference>
<dbReference type="InterPro" id="IPR001878">
    <property type="entry name" value="Znf_CCHC"/>
</dbReference>
<dbReference type="PANTHER" id="PTHR35046">
    <property type="entry name" value="ZINC KNUCKLE (CCHC-TYPE) FAMILY PROTEIN"/>
    <property type="match status" value="1"/>
</dbReference>
<evidence type="ECO:0000256" key="2">
    <source>
        <dbReference type="SAM" id="MobiDB-lite"/>
    </source>
</evidence>
<accession>Q53M39</accession>
<reference evidence="5" key="1">
    <citation type="journal article" date="2005" name="Nature">
        <title>The map-based sequence of the rice genome.</title>
        <authorList>
            <consortium name="International rice genome sequencing project (IRGSP)"/>
            <person name="Matsumoto T."/>
            <person name="Wu J."/>
            <person name="Kanamori H."/>
            <person name="Katayose Y."/>
            <person name="Fujisawa M."/>
            <person name="Namiki N."/>
            <person name="Mizuno H."/>
            <person name="Yamamoto K."/>
            <person name="Antonio B.A."/>
            <person name="Baba T."/>
            <person name="Sakata K."/>
            <person name="Nagamura Y."/>
            <person name="Aoki H."/>
            <person name="Arikawa K."/>
            <person name="Arita K."/>
            <person name="Bito T."/>
            <person name="Chiden Y."/>
            <person name="Fujitsuka N."/>
            <person name="Fukunaka R."/>
            <person name="Hamada M."/>
            <person name="Harada C."/>
            <person name="Hayashi A."/>
            <person name="Hijishita S."/>
            <person name="Honda M."/>
            <person name="Hosokawa S."/>
            <person name="Ichikawa Y."/>
            <person name="Idonuma A."/>
            <person name="Iijima M."/>
            <person name="Ikeda M."/>
            <person name="Ikeno M."/>
            <person name="Ito K."/>
            <person name="Ito S."/>
            <person name="Ito T."/>
            <person name="Ito Y."/>
            <person name="Ito Y."/>
            <person name="Iwabuchi A."/>
            <person name="Kamiya K."/>
            <person name="Karasawa W."/>
            <person name="Kurita K."/>
            <person name="Katagiri S."/>
            <person name="Kikuta A."/>
            <person name="Kobayashi H."/>
            <person name="Kobayashi N."/>
            <person name="Machita K."/>
            <person name="Maehara T."/>
            <person name="Masukawa M."/>
            <person name="Mizubayashi T."/>
            <person name="Mukai Y."/>
            <person name="Nagasaki H."/>
            <person name="Nagata Y."/>
            <person name="Naito S."/>
            <person name="Nakashima M."/>
            <person name="Nakama Y."/>
            <person name="Nakamichi Y."/>
            <person name="Nakamura M."/>
            <person name="Meguro A."/>
            <person name="Negishi M."/>
            <person name="Ohta I."/>
            <person name="Ohta T."/>
            <person name="Okamoto M."/>
            <person name="Ono N."/>
            <person name="Saji S."/>
            <person name="Sakaguchi M."/>
            <person name="Sakai K."/>
            <person name="Shibata M."/>
            <person name="Shimokawa T."/>
            <person name="Song J."/>
            <person name="Takazaki Y."/>
            <person name="Terasawa K."/>
            <person name="Tsugane M."/>
            <person name="Tsuji K."/>
            <person name="Ueda S."/>
            <person name="Waki K."/>
            <person name="Yamagata H."/>
            <person name="Yamamoto M."/>
            <person name="Yamamoto S."/>
            <person name="Yamane H."/>
            <person name="Yoshiki S."/>
            <person name="Yoshihara R."/>
            <person name="Yukawa K."/>
            <person name="Zhong H."/>
            <person name="Yano M."/>
            <person name="Yuan Q."/>
            <person name="Ouyang S."/>
            <person name="Liu J."/>
            <person name="Jones K.M."/>
            <person name="Gansberger K."/>
            <person name="Moffat K."/>
            <person name="Hill J."/>
            <person name="Bera J."/>
            <person name="Fadrosh D."/>
            <person name="Jin S."/>
            <person name="Johri S."/>
            <person name="Kim M."/>
            <person name="Overton L."/>
            <person name="Reardon M."/>
            <person name="Tsitrin T."/>
            <person name="Vuong H."/>
            <person name="Weaver B."/>
            <person name="Ciecko A."/>
            <person name="Tallon L."/>
            <person name="Jackson J."/>
            <person name="Pai G."/>
            <person name="Aken S.V."/>
            <person name="Utterback T."/>
            <person name="Reidmuller S."/>
            <person name="Feldblyum T."/>
            <person name="Hsiao J."/>
            <person name="Zismann V."/>
            <person name="Iobst S."/>
            <person name="de Vazeille A.R."/>
            <person name="Buell C.R."/>
            <person name="Ying K."/>
            <person name="Li Y."/>
            <person name="Lu T."/>
            <person name="Huang Y."/>
            <person name="Zhao Q."/>
            <person name="Feng Q."/>
            <person name="Zhang L."/>
            <person name="Zhu J."/>
            <person name="Weng Q."/>
            <person name="Mu J."/>
            <person name="Lu Y."/>
            <person name="Fan D."/>
            <person name="Liu Y."/>
            <person name="Guan J."/>
            <person name="Zhang Y."/>
            <person name="Yu S."/>
            <person name="Liu X."/>
            <person name="Zhang Y."/>
            <person name="Hong G."/>
            <person name="Han B."/>
            <person name="Choisne N."/>
            <person name="Demange N."/>
            <person name="Orjeda G."/>
            <person name="Samain S."/>
            <person name="Cattolico L."/>
            <person name="Pelletier E."/>
            <person name="Couloux A."/>
            <person name="Segurens B."/>
            <person name="Wincker P."/>
            <person name="D'Hont A."/>
            <person name="Scarpelli C."/>
            <person name="Weissenbach J."/>
            <person name="Salanoubat M."/>
            <person name="Quetier F."/>
            <person name="Yu Y."/>
            <person name="Kim H.R."/>
            <person name="Rambo T."/>
            <person name="Currie J."/>
            <person name="Collura K."/>
            <person name="Luo M."/>
            <person name="Yang T."/>
            <person name="Ammiraju J.S.S."/>
            <person name="Engler F."/>
            <person name="Soderlund C."/>
            <person name="Wing R.A."/>
            <person name="Palmer L.E."/>
            <person name="de la Bastide M."/>
            <person name="Spiegel L."/>
            <person name="Nascimento L."/>
            <person name="Zutavern T."/>
            <person name="O'Shaughnessy A."/>
            <person name="Dike S."/>
            <person name="Dedhia N."/>
            <person name="Preston R."/>
            <person name="Balija V."/>
            <person name="McCombie W.R."/>
            <person name="Chow T."/>
            <person name="Chen H."/>
            <person name="Chung M."/>
            <person name="Chen C."/>
            <person name="Shaw J."/>
            <person name="Wu H."/>
            <person name="Hsiao K."/>
            <person name="Chao Y."/>
            <person name="Chu M."/>
            <person name="Cheng C."/>
            <person name="Hour A."/>
            <person name="Lee P."/>
            <person name="Lin S."/>
            <person name="Lin Y."/>
            <person name="Liou J."/>
            <person name="Liu S."/>
            <person name="Hsing Y."/>
            <person name="Raghuvanshi S."/>
            <person name="Mohanty A."/>
            <person name="Bharti A.K."/>
            <person name="Gaur A."/>
            <person name="Gupta V."/>
            <person name="Kumar D."/>
            <person name="Ravi V."/>
            <person name="Vij S."/>
            <person name="Kapur A."/>
            <person name="Khurana P."/>
            <person name="Khurana P."/>
            <person name="Khurana J.P."/>
            <person name="Tyagi A.K."/>
            <person name="Gaikwad K."/>
            <person name="Singh A."/>
            <person name="Dalal V."/>
            <person name="Srivastava S."/>
            <person name="Dixit A."/>
            <person name="Pal A.K."/>
            <person name="Ghazi I.A."/>
            <person name="Yadav M."/>
            <person name="Pandit A."/>
            <person name="Bhargava A."/>
            <person name="Sureshbabu K."/>
            <person name="Batra K."/>
            <person name="Sharma T.R."/>
            <person name="Mohapatra T."/>
            <person name="Singh N.K."/>
            <person name="Messing J."/>
            <person name="Nelson A.B."/>
            <person name="Fuks G."/>
            <person name="Kavchok S."/>
            <person name="Keizer G."/>
            <person name="Linton E."/>
            <person name="Llaca V."/>
            <person name="Song R."/>
            <person name="Tanyolac B."/>
            <person name="Young S."/>
            <person name="Ho-Il K."/>
            <person name="Hahn J.H."/>
            <person name="Sangsakoo G."/>
            <person name="Vanavichit A."/>
            <person name="de Mattos Luiz.A.T."/>
            <person name="Zimmer P.D."/>
            <person name="Malone G."/>
            <person name="Dellagostin O."/>
            <person name="de Oliveira A.C."/>
            <person name="Bevan M."/>
            <person name="Bancroft I."/>
            <person name="Minx P."/>
            <person name="Cordum H."/>
            <person name="Wilson R."/>
            <person name="Cheng Z."/>
            <person name="Jin W."/>
            <person name="Jiang J."/>
            <person name="Leong S.A."/>
            <person name="Iwama H."/>
            <person name="Gojobori T."/>
            <person name="Itoh T."/>
            <person name="Niimura Y."/>
            <person name="Fujii Y."/>
            <person name="Habara T."/>
            <person name="Sakai H."/>
            <person name="Sato Y."/>
            <person name="Wilson G."/>
            <person name="Kumar K."/>
            <person name="McCouch S."/>
            <person name="Juretic N."/>
            <person name="Hoen D."/>
            <person name="Wright S."/>
            <person name="Bruskiewich R."/>
            <person name="Bureau T."/>
            <person name="Miyao A."/>
            <person name="Hirochika H."/>
            <person name="Nishikawa T."/>
            <person name="Kadowaki K."/>
            <person name="Sugiura M."/>
            <person name="Burr B."/>
            <person name="Sasaki T."/>
        </authorList>
    </citation>
    <scope>NUCLEOTIDE SEQUENCE [LARGE SCALE GENOMIC DNA]</scope>
    <source>
        <strain evidence="5">cv. Nipponbare</strain>
    </source>
</reference>
<evidence type="ECO:0000313" key="5">
    <source>
        <dbReference type="Proteomes" id="UP000000763"/>
    </source>
</evidence>